<feature type="region of interest" description="Disordered" evidence="1">
    <location>
        <begin position="73"/>
        <end position="95"/>
    </location>
</feature>
<comment type="caution">
    <text evidence="2">The sequence shown here is derived from an EMBL/GenBank/DDBJ whole genome shotgun (WGS) entry which is preliminary data.</text>
</comment>
<reference evidence="2" key="1">
    <citation type="journal article" date="2020" name="G3 (Bethesda)">
        <title>High-Quality Assemblies for Three Invasive Social Wasps from the &lt;i&gt;Vespula&lt;/i&gt; Genus.</title>
        <authorList>
            <person name="Harrop T.W.R."/>
            <person name="Guhlin J."/>
            <person name="McLaughlin G.M."/>
            <person name="Permina E."/>
            <person name="Stockwell P."/>
            <person name="Gilligan J."/>
            <person name="Le Lec M.F."/>
            <person name="Gruber M.A.M."/>
            <person name="Quinn O."/>
            <person name="Lovegrove M."/>
            <person name="Duncan E.J."/>
            <person name="Remnant E.J."/>
            <person name="Van Eeckhoven J."/>
            <person name="Graham B."/>
            <person name="Knapp R.A."/>
            <person name="Langford K.W."/>
            <person name="Kronenberg Z."/>
            <person name="Press M.O."/>
            <person name="Eacker S.M."/>
            <person name="Wilson-Rankin E.E."/>
            <person name="Purcell J."/>
            <person name="Lester P.J."/>
            <person name="Dearden P.K."/>
        </authorList>
    </citation>
    <scope>NUCLEOTIDE SEQUENCE</scope>
    <source>
        <strain evidence="2">Linc-1</strain>
    </source>
</reference>
<accession>A0A834NPR5</accession>
<protein>
    <submittedName>
        <fullName evidence="2">Uncharacterized protein</fullName>
    </submittedName>
</protein>
<evidence type="ECO:0000313" key="2">
    <source>
        <dbReference type="EMBL" id="KAF7415115.1"/>
    </source>
</evidence>
<feature type="compositionally biased region" description="Basic residues" evidence="1">
    <location>
        <begin position="163"/>
        <end position="172"/>
    </location>
</feature>
<proteinExistence type="predicted"/>
<evidence type="ECO:0000313" key="3">
    <source>
        <dbReference type="Proteomes" id="UP000617340"/>
    </source>
</evidence>
<dbReference type="Proteomes" id="UP000617340">
    <property type="component" value="Unassembled WGS sequence"/>
</dbReference>
<feature type="compositionally biased region" description="Basic and acidic residues" evidence="1">
    <location>
        <begin position="80"/>
        <end position="95"/>
    </location>
</feature>
<feature type="region of interest" description="Disordered" evidence="1">
    <location>
        <begin position="137"/>
        <end position="178"/>
    </location>
</feature>
<name>A0A834NPR5_VESGE</name>
<keyword evidence="3" id="KW-1185">Reference proteome</keyword>
<dbReference type="AlphaFoldDB" id="A0A834NPR5"/>
<dbReference type="EMBL" id="JACSDZ010000002">
    <property type="protein sequence ID" value="KAF7415115.1"/>
    <property type="molecule type" value="Genomic_DNA"/>
</dbReference>
<sequence length="178" mass="20391">MSVSITVFLNRVRDVPCTTQEFRQLTGGGNQTKSITVGLLIAPENTRPVPADTGDSVLPILPVFRADISRFAKKRKRRRESKEKEKKMRREESLNVRTCEKDGVEQKRKKRRSVRCDGTHACVEKMKLDREDGCRRIGTLDENQSTKIQLDFSVQKEGDPHRSPRPRAHPKGPTREKL</sequence>
<evidence type="ECO:0000256" key="1">
    <source>
        <dbReference type="SAM" id="MobiDB-lite"/>
    </source>
</evidence>
<gene>
    <name evidence="2" type="ORF">HZH68_003604</name>
</gene>
<organism evidence="2 3">
    <name type="scientific">Vespula germanica</name>
    <name type="common">German yellow jacket</name>
    <name type="synonym">Paravespula germanica</name>
    <dbReference type="NCBI Taxonomy" id="30212"/>
    <lineage>
        <taxon>Eukaryota</taxon>
        <taxon>Metazoa</taxon>
        <taxon>Ecdysozoa</taxon>
        <taxon>Arthropoda</taxon>
        <taxon>Hexapoda</taxon>
        <taxon>Insecta</taxon>
        <taxon>Pterygota</taxon>
        <taxon>Neoptera</taxon>
        <taxon>Endopterygota</taxon>
        <taxon>Hymenoptera</taxon>
        <taxon>Apocrita</taxon>
        <taxon>Aculeata</taxon>
        <taxon>Vespoidea</taxon>
        <taxon>Vespidae</taxon>
        <taxon>Vespinae</taxon>
        <taxon>Vespula</taxon>
    </lineage>
</organism>